<evidence type="ECO:0000313" key="11">
    <source>
        <dbReference type="Proteomes" id="UP000033980"/>
    </source>
</evidence>
<dbReference type="AlphaFoldDB" id="A0A0G1D0C1"/>
<name>A0A0G1D0C1_9BACT</name>
<reference evidence="10 11" key="1">
    <citation type="journal article" date="2015" name="Nature">
        <title>rRNA introns, odd ribosomes, and small enigmatic genomes across a large radiation of phyla.</title>
        <authorList>
            <person name="Brown C.T."/>
            <person name="Hug L.A."/>
            <person name="Thomas B.C."/>
            <person name="Sharon I."/>
            <person name="Castelle C.J."/>
            <person name="Singh A."/>
            <person name="Wilkins M.J."/>
            <person name="Williams K.H."/>
            <person name="Banfield J.F."/>
        </authorList>
    </citation>
    <scope>NUCLEOTIDE SEQUENCE [LARGE SCALE GENOMIC DNA]</scope>
</reference>
<evidence type="ECO:0000256" key="7">
    <source>
        <dbReference type="ARBA" id="ARBA00023136"/>
    </source>
</evidence>
<evidence type="ECO:0000259" key="9">
    <source>
        <dbReference type="Pfam" id="PF13231"/>
    </source>
</evidence>
<feature type="transmembrane region" description="Helical" evidence="8">
    <location>
        <begin position="286"/>
        <end position="303"/>
    </location>
</feature>
<dbReference type="Proteomes" id="UP000033980">
    <property type="component" value="Unassembled WGS sequence"/>
</dbReference>
<feature type="transmembrane region" description="Helical" evidence="8">
    <location>
        <begin position="212"/>
        <end position="230"/>
    </location>
</feature>
<keyword evidence="4" id="KW-0808">Transferase</keyword>
<evidence type="ECO:0000256" key="3">
    <source>
        <dbReference type="ARBA" id="ARBA00022676"/>
    </source>
</evidence>
<feature type="transmembrane region" description="Helical" evidence="8">
    <location>
        <begin position="133"/>
        <end position="150"/>
    </location>
</feature>
<organism evidence="10 11">
    <name type="scientific">Candidatus Collierbacteria bacterium GW2011_GWC2_43_12</name>
    <dbReference type="NCBI Taxonomy" id="1618390"/>
    <lineage>
        <taxon>Bacteria</taxon>
        <taxon>Candidatus Collieribacteriota</taxon>
    </lineage>
</organism>
<feature type="transmembrane region" description="Helical" evidence="8">
    <location>
        <begin position="83"/>
        <end position="104"/>
    </location>
</feature>
<dbReference type="GO" id="GO:0005886">
    <property type="term" value="C:plasma membrane"/>
    <property type="evidence" value="ECO:0007669"/>
    <property type="project" value="UniProtKB-SubCell"/>
</dbReference>
<feature type="transmembrane region" description="Helical" evidence="8">
    <location>
        <begin position="308"/>
        <end position="326"/>
    </location>
</feature>
<protein>
    <recommendedName>
        <fullName evidence="9">Glycosyltransferase RgtA/B/C/D-like domain-containing protein</fullName>
    </recommendedName>
</protein>
<keyword evidence="3" id="KW-0328">Glycosyltransferase</keyword>
<feature type="transmembrane region" description="Helical" evidence="8">
    <location>
        <begin position="162"/>
        <end position="178"/>
    </location>
</feature>
<dbReference type="Pfam" id="PF13231">
    <property type="entry name" value="PMT_2"/>
    <property type="match status" value="1"/>
</dbReference>
<feature type="transmembrane region" description="Helical" evidence="8">
    <location>
        <begin position="338"/>
        <end position="362"/>
    </location>
</feature>
<gene>
    <name evidence="10" type="ORF">UV68_C0070G0009</name>
</gene>
<evidence type="ECO:0000256" key="2">
    <source>
        <dbReference type="ARBA" id="ARBA00022475"/>
    </source>
</evidence>
<evidence type="ECO:0000256" key="6">
    <source>
        <dbReference type="ARBA" id="ARBA00022989"/>
    </source>
</evidence>
<feature type="transmembrane region" description="Helical" evidence="8">
    <location>
        <begin position="12"/>
        <end position="33"/>
    </location>
</feature>
<evidence type="ECO:0000256" key="4">
    <source>
        <dbReference type="ARBA" id="ARBA00022679"/>
    </source>
</evidence>
<dbReference type="InterPro" id="IPR038731">
    <property type="entry name" value="RgtA/B/C-like"/>
</dbReference>
<keyword evidence="7 8" id="KW-0472">Membrane</keyword>
<dbReference type="PANTHER" id="PTHR33908">
    <property type="entry name" value="MANNOSYLTRANSFERASE YKCB-RELATED"/>
    <property type="match status" value="1"/>
</dbReference>
<feature type="domain" description="Glycosyltransferase RgtA/B/C/D-like" evidence="9">
    <location>
        <begin position="64"/>
        <end position="222"/>
    </location>
</feature>
<evidence type="ECO:0000256" key="8">
    <source>
        <dbReference type="SAM" id="Phobius"/>
    </source>
</evidence>
<evidence type="ECO:0000256" key="5">
    <source>
        <dbReference type="ARBA" id="ARBA00022692"/>
    </source>
</evidence>
<keyword evidence="6 8" id="KW-1133">Transmembrane helix</keyword>
<feature type="transmembrane region" description="Helical" evidence="8">
    <location>
        <begin position="382"/>
        <end position="399"/>
    </location>
</feature>
<comment type="subcellular location">
    <subcellularLocation>
        <location evidence="1">Cell membrane</location>
        <topology evidence="1">Multi-pass membrane protein</topology>
    </subcellularLocation>
</comment>
<keyword evidence="5 8" id="KW-0812">Transmembrane</keyword>
<accession>A0A0G1D0C1</accession>
<evidence type="ECO:0000313" key="10">
    <source>
        <dbReference type="EMBL" id="KKS91405.1"/>
    </source>
</evidence>
<dbReference type="PANTHER" id="PTHR33908:SF11">
    <property type="entry name" value="MEMBRANE PROTEIN"/>
    <property type="match status" value="1"/>
</dbReference>
<comment type="caution">
    <text evidence="10">The sequence shown here is derived from an EMBL/GenBank/DDBJ whole genome shotgun (WGS) entry which is preliminary data.</text>
</comment>
<keyword evidence="2" id="KW-1003">Cell membrane</keyword>
<proteinExistence type="predicted"/>
<evidence type="ECO:0000256" key="1">
    <source>
        <dbReference type="ARBA" id="ARBA00004651"/>
    </source>
</evidence>
<dbReference type="GO" id="GO:0016763">
    <property type="term" value="F:pentosyltransferase activity"/>
    <property type="evidence" value="ECO:0007669"/>
    <property type="project" value="TreeGrafter"/>
</dbReference>
<sequence length="813" mass="94008">MKNKFSYLKNTILSLWAKLPIITVLLFSVYLRIHGLSSRDIWYDEALDVLQSEKSLLQIAHDVQTPLHYYIVHLFLLFGKNTFILGLPSVIFGIGTVYVIYLIGKRFFNHQVGLIASFLAAISPMYIEFSRQILHYSYFNFFTVLGLYFFFDLLEKIGSRDFFRSSLMFIAITFLNLMTHVSSFLVLAIEGSFAVLYFLFSRNSKKIIRKYWLFLVFTCFVCGFFVFRFGNNGYLKTLSDISLNLSKPMKVGYSLTGYLGNDLLTFNKTFFYAIFSWFGIGPGPRLYLYVILSFLGLLSLFLGKNTKLLLFSLYWIIFPFVFLYVFKISHWFEEKYFFFIIPVYLLLIAEGISYVSLLLATLMDHVMSWFRLAKTAKERRTLYFKLIICFGIALLSIYPNQQRTVYGFHRKDDPGYSWSQAITYIRSRIFFDYYFPKADKNTLWFEEAQVLNLSSDEYSSLVDSTATVYFASIPDFTDLFLGSLAKSTQINKQGNFNIYTIKFQKNSPIIIKPDNGGRWEYYDDYRTAKYVSESSERINLTSTYTGNYNVPVTYGYYNLSPIENKTSSIYYKFIFPPGTDSISINPVFSLGTGSSMRLSVGSDRNDVKEIYSKTGDGYSYYSPIIPLSVTKDNNLTLKVEFFPDTADDKLKQIALKSLLITNKKIMNGMRFATTKSGEYTYNSDLEIARSNKWLFDTIVNKGWSQSLDGVLFDFWGEPEKTPIIYKFSFDNKVSATKLLIKTYTFNNNPITIEFGTNGSSWRQIDHFNDNETNTKTYDLNNFDKSGSFFLKVSCEAGGPTCQLRDFTISFGNQ</sequence>
<dbReference type="GO" id="GO:0009103">
    <property type="term" value="P:lipopolysaccharide biosynthetic process"/>
    <property type="evidence" value="ECO:0007669"/>
    <property type="project" value="UniProtKB-ARBA"/>
</dbReference>
<dbReference type="EMBL" id="LCFK01000070">
    <property type="protein sequence ID" value="KKS91405.1"/>
    <property type="molecule type" value="Genomic_DNA"/>
</dbReference>
<dbReference type="InterPro" id="IPR050297">
    <property type="entry name" value="LipidA_mod_glycosyltrf_83"/>
</dbReference>